<dbReference type="Proteomes" id="UP000008560">
    <property type="component" value="Chromosome"/>
</dbReference>
<reference evidence="1 2" key="1">
    <citation type="journal article" date="2010" name="Microbiology">
        <title>Twenty-eight divergent polysaccharide loci specifying within- and amongst-strain capsule diversity in three strains of Bacteroides fragilis.</title>
        <authorList>
            <person name="Patrick S."/>
            <person name="Blakely G.W."/>
            <person name="Houston S."/>
            <person name="Moore J."/>
            <person name="Abratt V.R."/>
            <person name="Bertalan M."/>
            <person name="Cerdeno-Tarraga A.M."/>
            <person name="Quail M.A."/>
            <person name="Corton N."/>
            <person name="Corton C."/>
            <person name="Bignell A."/>
            <person name="Barron A."/>
            <person name="Clark L."/>
            <person name="Bentley S.D."/>
            <person name="Parkhill J."/>
        </authorList>
    </citation>
    <scope>NUCLEOTIDE SEQUENCE [LARGE SCALE GENOMIC DNA]</scope>
    <source>
        <strain evidence="1 2">638R</strain>
    </source>
</reference>
<dbReference type="HOGENOM" id="CLU_3340027_0_0_10"/>
<sequence length="37" mass="4228">MEISPIVFPNISYCYSKSGLKGTLRLPVGNRRQNFLK</sequence>
<dbReference type="KEGG" id="bfg:BF638R_0994"/>
<proteinExistence type="predicted"/>
<evidence type="ECO:0000313" key="1">
    <source>
        <dbReference type="EMBL" id="CBW21560.1"/>
    </source>
</evidence>
<accession>E1WMD8</accession>
<protein>
    <submittedName>
        <fullName evidence="1">Uncharacterized protein</fullName>
    </submittedName>
</protein>
<gene>
    <name evidence="1" type="ordered locus">BF638R_0994</name>
</gene>
<dbReference type="AlphaFoldDB" id="E1WMD8"/>
<dbReference type="EMBL" id="FQ312004">
    <property type="protein sequence ID" value="CBW21560.1"/>
    <property type="molecule type" value="Genomic_DNA"/>
</dbReference>
<organism evidence="1 2">
    <name type="scientific">Bacteroides fragilis (strain 638R)</name>
    <dbReference type="NCBI Taxonomy" id="862962"/>
    <lineage>
        <taxon>Bacteria</taxon>
        <taxon>Pseudomonadati</taxon>
        <taxon>Bacteroidota</taxon>
        <taxon>Bacteroidia</taxon>
        <taxon>Bacteroidales</taxon>
        <taxon>Bacteroidaceae</taxon>
        <taxon>Bacteroides</taxon>
    </lineage>
</organism>
<evidence type="ECO:0000313" key="2">
    <source>
        <dbReference type="Proteomes" id="UP000008560"/>
    </source>
</evidence>
<name>E1WMD8_BACF6</name>